<keyword evidence="7" id="KW-0479">Metal-binding</keyword>
<keyword evidence="5 7" id="KW-0378">Hydrolase</keyword>
<reference evidence="9" key="1">
    <citation type="submission" date="2022-01" db="EMBL/GenBank/DDBJ databases">
        <title>Draft genome of Methanogenium marinum DSM 15558.</title>
        <authorList>
            <person name="Chen S.-C."/>
            <person name="You Y.-T."/>
        </authorList>
    </citation>
    <scope>NUCLEOTIDE SEQUENCE</scope>
    <source>
        <strain evidence="9">DSM 15558</strain>
    </source>
</reference>
<evidence type="ECO:0000256" key="6">
    <source>
        <dbReference type="ARBA" id="ARBA00023102"/>
    </source>
</evidence>
<dbReference type="PANTHER" id="PTHR42945:SF1">
    <property type="entry name" value="HISTIDINE BIOSYNTHESIS BIFUNCTIONAL PROTEIN HIS7"/>
    <property type="match status" value="1"/>
</dbReference>
<feature type="binding site" evidence="7">
    <location>
        <position position="74"/>
    </location>
    <ligand>
        <name>Mg(2+)</name>
        <dbReference type="ChEBI" id="CHEBI:18420"/>
    </ligand>
</feature>
<dbReference type="GO" id="GO:0008270">
    <property type="term" value="F:zinc ion binding"/>
    <property type="evidence" value="ECO:0007669"/>
    <property type="project" value="UniProtKB-UniRule"/>
</dbReference>
<keyword evidence="7" id="KW-0460">Magnesium</keyword>
<comment type="similarity">
    <text evidence="7">Belongs to the PRA-CH family.</text>
</comment>
<dbReference type="RefSeq" id="WP_274925677.1">
    <property type="nucleotide sequence ID" value="NZ_JAKELO010000002.1"/>
</dbReference>
<proteinExistence type="inferred from homology"/>
<dbReference type="Gene3D" id="3.10.20.810">
    <property type="entry name" value="Phosphoribosyl-AMP cyclohydrolase"/>
    <property type="match status" value="1"/>
</dbReference>
<dbReference type="InterPro" id="IPR026660">
    <property type="entry name" value="PRA-CH"/>
</dbReference>
<feature type="domain" description="Phosphoribosyl-AMP cyclohydrolase" evidence="8">
    <location>
        <begin position="25"/>
        <end position="98"/>
    </location>
</feature>
<evidence type="ECO:0000256" key="4">
    <source>
        <dbReference type="ARBA" id="ARBA00022605"/>
    </source>
</evidence>
<comment type="cofactor">
    <cofactor evidence="7">
        <name>Zn(2+)</name>
        <dbReference type="ChEBI" id="CHEBI:29105"/>
    </cofactor>
    <text evidence="7">Binds 1 zinc ion per subunit.</text>
</comment>
<feature type="binding site" evidence="7">
    <location>
        <position position="89"/>
    </location>
    <ligand>
        <name>Zn(2+)</name>
        <dbReference type="ChEBI" id="CHEBI:29105"/>
        <note>ligand shared between dimeric partners</note>
    </ligand>
</feature>
<evidence type="ECO:0000256" key="2">
    <source>
        <dbReference type="ARBA" id="ARBA00005169"/>
    </source>
</evidence>
<dbReference type="PANTHER" id="PTHR42945">
    <property type="entry name" value="HISTIDINE BIOSYNTHESIS BIFUNCTIONAL PROTEIN"/>
    <property type="match status" value="1"/>
</dbReference>
<sequence length="122" mass="13841">MDIHYNNSGIVPVIAQDAKTGRVLMLAYANAEALSLSQSTGYAHYFSRSRNRLWKKGEESGHFQKIEAIRVDCDADTLLYIVHQTGAPCHTGYETCFFRELDGKVIARRLVNPDEVYDKKDE</sequence>
<dbReference type="GO" id="GO:0000105">
    <property type="term" value="P:L-histidine biosynthetic process"/>
    <property type="evidence" value="ECO:0007669"/>
    <property type="project" value="UniProtKB-UniRule"/>
</dbReference>
<evidence type="ECO:0000313" key="9">
    <source>
        <dbReference type="EMBL" id="MDE4909073.1"/>
    </source>
</evidence>
<comment type="cofactor">
    <cofactor evidence="7">
        <name>Mg(2+)</name>
        <dbReference type="ChEBI" id="CHEBI:18420"/>
    </cofactor>
    <text evidence="7">Binds 1 Mg(2+) ion per subunit.</text>
</comment>
<evidence type="ECO:0000256" key="3">
    <source>
        <dbReference type="ARBA" id="ARBA00022490"/>
    </source>
</evidence>
<keyword evidence="3 7" id="KW-0963">Cytoplasm</keyword>
<evidence type="ECO:0000313" key="10">
    <source>
        <dbReference type="Proteomes" id="UP001143747"/>
    </source>
</evidence>
<gene>
    <name evidence="7 9" type="primary">hisI</name>
    <name evidence="9" type="ORF">L0665_10675</name>
</gene>
<dbReference type="EC" id="3.5.4.19" evidence="7"/>
<dbReference type="HAMAP" id="MF_01021">
    <property type="entry name" value="HisI"/>
    <property type="match status" value="1"/>
</dbReference>
<organism evidence="9 10">
    <name type="scientific">Methanogenium marinum</name>
    <dbReference type="NCBI Taxonomy" id="348610"/>
    <lineage>
        <taxon>Archaea</taxon>
        <taxon>Methanobacteriati</taxon>
        <taxon>Methanobacteriota</taxon>
        <taxon>Stenosarchaea group</taxon>
        <taxon>Methanomicrobia</taxon>
        <taxon>Methanomicrobiales</taxon>
        <taxon>Methanomicrobiaceae</taxon>
        <taxon>Methanogenium</taxon>
    </lineage>
</organism>
<dbReference type="Proteomes" id="UP001143747">
    <property type="component" value="Unassembled WGS sequence"/>
</dbReference>
<keyword evidence="6 7" id="KW-0368">Histidine biosynthesis</keyword>
<comment type="caution">
    <text evidence="9">The sequence shown here is derived from an EMBL/GenBank/DDBJ whole genome shotgun (WGS) entry which is preliminary data.</text>
</comment>
<feature type="binding site" evidence="7">
    <location>
        <position position="76"/>
    </location>
    <ligand>
        <name>Mg(2+)</name>
        <dbReference type="ChEBI" id="CHEBI:18420"/>
    </ligand>
</feature>
<dbReference type="AlphaFoldDB" id="A0A9Q4PYP8"/>
<comment type="pathway">
    <text evidence="2 7">Amino-acid biosynthesis; L-histidine biosynthesis; L-histidine from 5-phospho-alpha-D-ribose 1-diphosphate: step 3/9.</text>
</comment>
<dbReference type="FunFam" id="3.10.20.810:FF:000001">
    <property type="entry name" value="Histidine biosynthesis bifunctional protein HisIE"/>
    <property type="match status" value="1"/>
</dbReference>
<evidence type="ECO:0000256" key="1">
    <source>
        <dbReference type="ARBA" id="ARBA00000024"/>
    </source>
</evidence>
<dbReference type="Pfam" id="PF01502">
    <property type="entry name" value="PRA-CH"/>
    <property type="match status" value="1"/>
</dbReference>
<dbReference type="EMBL" id="JAKELO010000002">
    <property type="protein sequence ID" value="MDE4909073.1"/>
    <property type="molecule type" value="Genomic_DNA"/>
</dbReference>
<accession>A0A9Q4PYP8</accession>
<dbReference type="InterPro" id="IPR038019">
    <property type="entry name" value="PRib_AMP_CycHydrolase_sf"/>
</dbReference>
<name>A0A9Q4PYP8_9EURY</name>
<evidence type="ECO:0000256" key="7">
    <source>
        <dbReference type="HAMAP-Rule" id="MF_01021"/>
    </source>
</evidence>
<comment type="subcellular location">
    <subcellularLocation>
        <location evidence="7">Cytoplasm</location>
    </subcellularLocation>
</comment>
<keyword evidence="4 7" id="KW-0028">Amino-acid biosynthesis</keyword>
<evidence type="ECO:0000256" key="5">
    <source>
        <dbReference type="ARBA" id="ARBA00022801"/>
    </source>
</evidence>
<dbReference type="GO" id="GO:0004636">
    <property type="term" value="F:phosphoribosyl-ATP diphosphatase activity"/>
    <property type="evidence" value="ECO:0007669"/>
    <property type="project" value="UniProtKB-ARBA"/>
</dbReference>
<comment type="subunit">
    <text evidence="7">Homodimer.</text>
</comment>
<dbReference type="InterPro" id="IPR002496">
    <property type="entry name" value="PRib_AMP_CycHydrolase_dom"/>
</dbReference>
<dbReference type="NCBIfam" id="NF000768">
    <property type="entry name" value="PRK00051.1"/>
    <property type="match status" value="1"/>
</dbReference>
<feature type="binding site" evidence="7">
    <location>
        <position position="73"/>
    </location>
    <ligand>
        <name>Zn(2+)</name>
        <dbReference type="ChEBI" id="CHEBI:29105"/>
        <note>ligand shared between dimeric partners</note>
    </ligand>
</feature>
<dbReference type="GO" id="GO:0005737">
    <property type="term" value="C:cytoplasm"/>
    <property type="evidence" value="ECO:0007669"/>
    <property type="project" value="UniProtKB-SubCell"/>
</dbReference>
<protein>
    <recommendedName>
        <fullName evidence="7">Phosphoribosyl-AMP cyclohydrolase</fullName>
        <shortName evidence="7">PRA-CH</shortName>
        <ecNumber evidence="7">3.5.4.19</ecNumber>
    </recommendedName>
</protein>
<feature type="binding site" evidence="7">
    <location>
        <position position="72"/>
    </location>
    <ligand>
        <name>Mg(2+)</name>
        <dbReference type="ChEBI" id="CHEBI:18420"/>
    </ligand>
</feature>
<comment type="catalytic activity">
    <reaction evidence="1 7">
        <text>1-(5-phospho-beta-D-ribosyl)-5'-AMP + H2O = 1-(5-phospho-beta-D-ribosyl)-5-[(5-phospho-beta-D-ribosylamino)methylideneamino]imidazole-4-carboxamide</text>
        <dbReference type="Rhea" id="RHEA:20049"/>
        <dbReference type="ChEBI" id="CHEBI:15377"/>
        <dbReference type="ChEBI" id="CHEBI:58435"/>
        <dbReference type="ChEBI" id="CHEBI:59457"/>
        <dbReference type="EC" id="3.5.4.19"/>
    </reaction>
</comment>
<comment type="function">
    <text evidence="7">Catalyzes the hydrolysis of the adenine ring of phosphoribosyl-AMP.</text>
</comment>
<keyword evidence="7" id="KW-0862">Zinc</keyword>
<dbReference type="GO" id="GO:0004635">
    <property type="term" value="F:phosphoribosyl-AMP cyclohydrolase activity"/>
    <property type="evidence" value="ECO:0007669"/>
    <property type="project" value="UniProtKB-UniRule"/>
</dbReference>
<keyword evidence="10" id="KW-1185">Reference proteome</keyword>
<feature type="binding site" evidence="7">
    <location>
        <position position="96"/>
    </location>
    <ligand>
        <name>Zn(2+)</name>
        <dbReference type="ChEBI" id="CHEBI:29105"/>
        <note>ligand shared between dimeric partners</note>
    </ligand>
</feature>
<dbReference type="GO" id="GO:0000287">
    <property type="term" value="F:magnesium ion binding"/>
    <property type="evidence" value="ECO:0007669"/>
    <property type="project" value="UniProtKB-UniRule"/>
</dbReference>
<dbReference type="SUPFAM" id="SSF141734">
    <property type="entry name" value="HisI-like"/>
    <property type="match status" value="1"/>
</dbReference>
<evidence type="ECO:0000259" key="8">
    <source>
        <dbReference type="Pfam" id="PF01502"/>
    </source>
</evidence>